<dbReference type="KEGG" id="cpyr:CYJ47_02030"/>
<evidence type="ECO:0000313" key="2">
    <source>
        <dbReference type="Proteomes" id="UP000234560"/>
    </source>
</evidence>
<evidence type="ECO:0000313" key="1">
    <source>
        <dbReference type="EMBL" id="WOT02574.1"/>
    </source>
</evidence>
<dbReference type="AlphaFoldDB" id="A0AAF0YVC0"/>
<dbReference type="Proteomes" id="UP000234560">
    <property type="component" value="Chromosome"/>
</dbReference>
<gene>
    <name evidence="1" type="ORF">CYJ47_02030</name>
</gene>
<reference evidence="1" key="1">
    <citation type="submission" date="2017-12" db="EMBL/GenBank/DDBJ databases">
        <authorList>
            <person name="Thomas-White K."/>
            <person name="Wolfe A.J."/>
        </authorList>
    </citation>
    <scope>NUCLEOTIDE SEQUENCE</scope>
    <source>
        <strain evidence="1">UMB0763</strain>
    </source>
</reference>
<name>A0AAF0YVC0_9CORY</name>
<proteinExistence type="predicted"/>
<accession>A0AAF0YVC0</accession>
<dbReference type="RefSeq" id="WP_143485544.1">
    <property type="nucleotide sequence ID" value="NZ_CP136958.1"/>
</dbReference>
<dbReference type="EMBL" id="CP136958">
    <property type="protein sequence ID" value="WOT02574.1"/>
    <property type="molecule type" value="Genomic_DNA"/>
</dbReference>
<sequence>MAVDWAQFAGHREALVESEGQYVGLLDENGHPLCDLPHPVEMQAPRERNAISSLQMTFPVSTATGGVHPAARALVDDTIGVEKNGAITPTPKTRFVLVERPGSSWCYRVAQRMATGPAGKLQSITVHGVDVVNYLTQLPCPTQPAKWKSSRFHRFEKDWLAVTDKTARFVTPRDIAEVDFYDSYLADQVIYDYAEVAIGRIITESVDAVAGILGMSTPPFNVTVTNHGGHAEKIMIKPDDGFIWDVVAPRATAAGVGITATMVLPTKTGEPQITFNVSTGETE</sequence>
<reference evidence="1" key="2">
    <citation type="submission" date="2023-10" db="EMBL/GenBank/DDBJ databases">
        <authorList>
            <person name="Choi B."/>
        </authorList>
    </citation>
    <scope>NUCLEOTIDE SEQUENCE</scope>
    <source>
        <strain evidence="1">UMB0763</strain>
    </source>
</reference>
<protein>
    <submittedName>
        <fullName evidence="1">Uncharacterized protein</fullName>
    </submittedName>
</protein>
<organism evidence="1 2">
    <name type="scientific">Corynebacterium pyruviciproducens</name>
    <dbReference type="NCBI Taxonomy" id="598660"/>
    <lineage>
        <taxon>Bacteria</taxon>
        <taxon>Bacillati</taxon>
        <taxon>Actinomycetota</taxon>
        <taxon>Actinomycetes</taxon>
        <taxon>Mycobacteriales</taxon>
        <taxon>Corynebacteriaceae</taxon>
        <taxon>Corynebacterium</taxon>
    </lineage>
</organism>